<name>A0A0M3IWT0_ASCLU</name>
<protein>
    <submittedName>
        <fullName evidence="2">Protein kinase domain-containing protein</fullName>
    </submittedName>
</protein>
<sequence>MPFDERVSSNTIIVNAQQERSYHYPRNLMISEACQQTIDTMMTFDYENRPNIHEVNLYKRFH</sequence>
<proteinExistence type="predicted"/>
<keyword evidence="1" id="KW-1185">Reference proteome</keyword>
<evidence type="ECO:0000313" key="2">
    <source>
        <dbReference type="WBParaSite" id="ALUE_0002320801-mRNA-1"/>
    </source>
</evidence>
<dbReference type="Proteomes" id="UP000036681">
    <property type="component" value="Unplaced"/>
</dbReference>
<organism evidence="1 2">
    <name type="scientific">Ascaris lumbricoides</name>
    <name type="common">Giant roundworm</name>
    <dbReference type="NCBI Taxonomy" id="6252"/>
    <lineage>
        <taxon>Eukaryota</taxon>
        <taxon>Metazoa</taxon>
        <taxon>Ecdysozoa</taxon>
        <taxon>Nematoda</taxon>
        <taxon>Chromadorea</taxon>
        <taxon>Rhabditida</taxon>
        <taxon>Spirurina</taxon>
        <taxon>Ascaridomorpha</taxon>
        <taxon>Ascaridoidea</taxon>
        <taxon>Ascarididae</taxon>
        <taxon>Ascaris</taxon>
    </lineage>
</organism>
<accession>A0A0M3IWT0</accession>
<dbReference type="WBParaSite" id="ALUE_0002320801-mRNA-1">
    <property type="protein sequence ID" value="ALUE_0002320801-mRNA-1"/>
    <property type="gene ID" value="ALUE_0002320801"/>
</dbReference>
<evidence type="ECO:0000313" key="1">
    <source>
        <dbReference type="Proteomes" id="UP000036681"/>
    </source>
</evidence>
<dbReference type="AlphaFoldDB" id="A0A0M3IWT0"/>
<reference evidence="2" key="1">
    <citation type="submission" date="2017-02" db="UniProtKB">
        <authorList>
            <consortium name="WormBaseParasite"/>
        </authorList>
    </citation>
    <scope>IDENTIFICATION</scope>
</reference>